<dbReference type="Proteomes" id="UP000499080">
    <property type="component" value="Unassembled WGS sequence"/>
</dbReference>
<protein>
    <submittedName>
        <fullName evidence="1">Uncharacterized protein</fullName>
    </submittedName>
</protein>
<comment type="caution">
    <text evidence="1">The sequence shown here is derived from an EMBL/GenBank/DDBJ whole genome shotgun (WGS) entry which is preliminary data.</text>
</comment>
<sequence>MVVNSLPDTAVSLECLCNTCQYFPDLEEVSDKQLATKKLDVSACLKEEILLPCYYRQENQCIQQENVVNERSRYFEPQLGNGDGTSSSNFHITLSGRHLTSADFKVHHFSWRIYWWNLVSNRNSPISKPPGLRHQAIAVQKLFGILSYNLFQLAREIERYLRDIVRCSECCPIS</sequence>
<evidence type="ECO:0000313" key="2">
    <source>
        <dbReference type="Proteomes" id="UP000499080"/>
    </source>
</evidence>
<dbReference type="EMBL" id="BGPR01000253">
    <property type="protein sequence ID" value="GBM08189.1"/>
    <property type="molecule type" value="Genomic_DNA"/>
</dbReference>
<accession>A0A4Y2CVQ7</accession>
<dbReference type="AlphaFoldDB" id="A0A4Y2CVQ7"/>
<evidence type="ECO:0000313" key="1">
    <source>
        <dbReference type="EMBL" id="GBM08189.1"/>
    </source>
</evidence>
<gene>
    <name evidence="1" type="ORF">AVEN_32746_1</name>
</gene>
<proteinExistence type="predicted"/>
<name>A0A4Y2CVQ7_ARAVE</name>
<organism evidence="1 2">
    <name type="scientific">Araneus ventricosus</name>
    <name type="common">Orbweaver spider</name>
    <name type="synonym">Epeira ventricosa</name>
    <dbReference type="NCBI Taxonomy" id="182803"/>
    <lineage>
        <taxon>Eukaryota</taxon>
        <taxon>Metazoa</taxon>
        <taxon>Ecdysozoa</taxon>
        <taxon>Arthropoda</taxon>
        <taxon>Chelicerata</taxon>
        <taxon>Arachnida</taxon>
        <taxon>Araneae</taxon>
        <taxon>Araneomorphae</taxon>
        <taxon>Entelegynae</taxon>
        <taxon>Araneoidea</taxon>
        <taxon>Araneidae</taxon>
        <taxon>Araneus</taxon>
    </lineage>
</organism>
<reference evidence="1 2" key="1">
    <citation type="journal article" date="2019" name="Sci. Rep.">
        <title>Orb-weaving spider Araneus ventricosus genome elucidates the spidroin gene catalogue.</title>
        <authorList>
            <person name="Kono N."/>
            <person name="Nakamura H."/>
            <person name="Ohtoshi R."/>
            <person name="Moran D.A.P."/>
            <person name="Shinohara A."/>
            <person name="Yoshida Y."/>
            <person name="Fujiwara M."/>
            <person name="Mori M."/>
            <person name="Tomita M."/>
            <person name="Arakawa K."/>
        </authorList>
    </citation>
    <scope>NUCLEOTIDE SEQUENCE [LARGE SCALE GENOMIC DNA]</scope>
</reference>
<keyword evidence="2" id="KW-1185">Reference proteome</keyword>